<accession>A0A679JC89</accession>
<keyword evidence="1" id="KW-0812">Transmembrane</keyword>
<dbReference type="EMBL" id="LR743507">
    <property type="protein sequence ID" value="CAA2107670.1"/>
    <property type="molecule type" value="Genomic_DNA"/>
</dbReference>
<gene>
    <name evidence="2" type="ORF">VVAX_04351</name>
</gene>
<reference evidence="2" key="1">
    <citation type="submission" date="2019-12" db="EMBL/GenBank/DDBJ databases">
        <authorList>
            <person name="Cremers G."/>
        </authorList>
    </citation>
    <scope>NUCLEOTIDE SEQUENCE</scope>
    <source>
        <strain evidence="2">Vvax</strain>
    </source>
</reference>
<evidence type="ECO:0000256" key="1">
    <source>
        <dbReference type="SAM" id="Phobius"/>
    </source>
</evidence>
<protein>
    <submittedName>
        <fullName evidence="2">Uncharacterized protein</fullName>
    </submittedName>
</protein>
<organism evidence="2">
    <name type="scientific">Variovorax paradoxus</name>
    <dbReference type="NCBI Taxonomy" id="34073"/>
    <lineage>
        <taxon>Bacteria</taxon>
        <taxon>Pseudomonadati</taxon>
        <taxon>Pseudomonadota</taxon>
        <taxon>Betaproteobacteria</taxon>
        <taxon>Burkholderiales</taxon>
        <taxon>Comamonadaceae</taxon>
        <taxon>Variovorax</taxon>
    </lineage>
</organism>
<keyword evidence="1" id="KW-1133">Transmembrane helix</keyword>
<dbReference type="AlphaFoldDB" id="A0A679JC89"/>
<feature type="transmembrane region" description="Helical" evidence="1">
    <location>
        <begin position="7"/>
        <end position="25"/>
    </location>
</feature>
<name>A0A679JC89_VARPD</name>
<evidence type="ECO:0000313" key="2">
    <source>
        <dbReference type="EMBL" id="CAA2107670.1"/>
    </source>
</evidence>
<sequence>MISYRFAAGVIAAFSAAGFLGLWFGDFPQGGPEAGMFHVFSLAVLFAGAVGYGCLALFGSSEQPVELQFPTIDPSLIPEKEHP</sequence>
<dbReference type="RefSeq" id="WP_339091891.1">
    <property type="nucleotide sequence ID" value="NZ_LR743507.1"/>
</dbReference>
<keyword evidence="1" id="KW-0472">Membrane</keyword>
<feature type="transmembrane region" description="Helical" evidence="1">
    <location>
        <begin position="37"/>
        <end position="58"/>
    </location>
</feature>
<proteinExistence type="predicted"/>